<proteinExistence type="predicted"/>
<evidence type="ECO:0008006" key="4">
    <source>
        <dbReference type="Google" id="ProtNLM"/>
    </source>
</evidence>
<keyword evidence="3" id="KW-1185">Reference proteome</keyword>
<evidence type="ECO:0000313" key="3">
    <source>
        <dbReference type="Proteomes" id="UP000011863"/>
    </source>
</evidence>
<organism evidence="2 3">
    <name type="scientific">Ilumatobacter coccineus (strain NBRC 103263 / KCTC 29153 / YM16-304)</name>
    <dbReference type="NCBI Taxonomy" id="1313172"/>
    <lineage>
        <taxon>Bacteria</taxon>
        <taxon>Bacillati</taxon>
        <taxon>Actinomycetota</taxon>
        <taxon>Acidimicrobiia</taxon>
        <taxon>Acidimicrobiales</taxon>
        <taxon>Ilumatobacteraceae</taxon>
        <taxon>Ilumatobacter</taxon>
    </lineage>
</organism>
<dbReference type="Proteomes" id="UP000011863">
    <property type="component" value="Chromosome"/>
</dbReference>
<feature type="transmembrane region" description="Helical" evidence="1">
    <location>
        <begin position="85"/>
        <end position="106"/>
    </location>
</feature>
<gene>
    <name evidence="2" type="ORF">YM304_26170</name>
</gene>
<keyword evidence="1" id="KW-1133">Transmembrane helix</keyword>
<dbReference type="KEGG" id="aym:YM304_26170"/>
<evidence type="ECO:0000256" key="1">
    <source>
        <dbReference type="SAM" id="Phobius"/>
    </source>
</evidence>
<reference evidence="2 3" key="1">
    <citation type="journal article" date="2013" name="Int. J. Syst. Evol. Microbiol.">
        <title>Ilumatobacter nonamiense sp. nov. and Ilumatobacter coccineum sp. nov., isolated from seashore sand.</title>
        <authorList>
            <person name="Matsumoto A."/>
            <person name="Kasai H."/>
            <person name="Matsuo Y."/>
            <person name="Shizuri Y."/>
            <person name="Ichikawa N."/>
            <person name="Fujita N."/>
            <person name="Omura S."/>
            <person name="Takahashi Y."/>
        </authorList>
    </citation>
    <scope>NUCLEOTIDE SEQUENCE [LARGE SCALE GENOMIC DNA]</scope>
    <source>
        <strain evidence="3">NBRC 103263 / KCTC 29153 / YM16-304</strain>
    </source>
</reference>
<keyword evidence="1" id="KW-0812">Transmembrane</keyword>
<accession>A0A6C7E8Z0</accession>
<protein>
    <recommendedName>
        <fullName evidence="4">Holin-X, holin superfamily III</fullName>
    </recommendedName>
</protein>
<dbReference type="AlphaFoldDB" id="A0A6C7E8Z0"/>
<name>A0A6C7E8Z0_ILUCY</name>
<dbReference type="EMBL" id="AP012057">
    <property type="protein sequence ID" value="BAN02931.1"/>
    <property type="molecule type" value="Genomic_DNA"/>
</dbReference>
<sequence>MPDSNDTPKSFSSKQDDASLGEVIEYVKSYAKQETIDPLKGAGRWLGFGVAAAFALGLGLMLVLLGALRVAQTELDSLRGGSWTWVPYAITLVVTLILLAFTIMRIKKSTLNNEPK</sequence>
<dbReference type="RefSeq" id="WP_015442178.1">
    <property type="nucleotide sequence ID" value="NC_020520.1"/>
</dbReference>
<evidence type="ECO:0000313" key="2">
    <source>
        <dbReference type="EMBL" id="BAN02931.1"/>
    </source>
</evidence>
<dbReference type="OrthoDB" id="5193495at2"/>
<feature type="transmembrane region" description="Helical" evidence="1">
    <location>
        <begin position="45"/>
        <end position="65"/>
    </location>
</feature>
<keyword evidence="1" id="KW-0472">Membrane</keyword>